<name>A0AAD4MPC3_9BILA</name>
<accession>A0AAD4MPC3</accession>
<keyword evidence="1" id="KW-0812">Transmembrane</keyword>
<evidence type="ECO:0000256" key="1">
    <source>
        <dbReference type="SAM" id="Phobius"/>
    </source>
</evidence>
<dbReference type="Proteomes" id="UP001201812">
    <property type="component" value="Unassembled WGS sequence"/>
</dbReference>
<dbReference type="EMBL" id="JAKKPZ010000114">
    <property type="protein sequence ID" value="KAI1701623.1"/>
    <property type="molecule type" value="Genomic_DNA"/>
</dbReference>
<sequence>MVSFLRRTSSGTIAKLEQPGHLSPNIVIIFGALTVAVILGHLYTNVYNAVFRDCDKLLEAHTIPGIIVDIVHNTIIEKIRESTKTEPSFAAHFFPCINTPTNYHCHPEQELNGTRFHWFEIDKHMLHAVIVSTSCEYFAVVLVIHITICSITGGNVQNVLDQLWRWSSSIPEESLDAHSLSETRPDIVLLLGAAVGGVVEAFFRTLGTFIMADEIFAIETLLNALASTSRQA</sequence>
<keyword evidence="3" id="KW-1185">Reference proteome</keyword>
<keyword evidence="1" id="KW-0472">Membrane</keyword>
<proteinExistence type="predicted"/>
<protein>
    <submittedName>
        <fullName evidence="2">Uncharacterized protein</fullName>
    </submittedName>
</protein>
<comment type="caution">
    <text evidence="2">The sequence shown here is derived from an EMBL/GenBank/DDBJ whole genome shotgun (WGS) entry which is preliminary data.</text>
</comment>
<keyword evidence="1" id="KW-1133">Transmembrane helix</keyword>
<reference evidence="2" key="1">
    <citation type="submission" date="2022-01" db="EMBL/GenBank/DDBJ databases">
        <title>Genome Sequence Resource for Two Populations of Ditylenchus destructor, the Migratory Endoparasitic Phytonematode.</title>
        <authorList>
            <person name="Zhang H."/>
            <person name="Lin R."/>
            <person name="Xie B."/>
        </authorList>
    </citation>
    <scope>NUCLEOTIDE SEQUENCE</scope>
    <source>
        <strain evidence="2">BazhouSP</strain>
    </source>
</reference>
<dbReference type="AlphaFoldDB" id="A0AAD4MPC3"/>
<feature type="transmembrane region" description="Helical" evidence="1">
    <location>
        <begin position="21"/>
        <end position="43"/>
    </location>
</feature>
<evidence type="ECO:0000313" key="3">
    <source>
        <dbReference type="Proteomes" id="UP001201812"/>
    </source>
</evidence>
<organism evidence="2 3">
    <name type="scientific">Ditylenchus destructor</name>
    <dbReference type="NCBI Taxonomy" id="166010"/>
    <lineage>
        <taxon>Eukaryota</taxon>
        <taxon>Metazoa</taxon>
        <taxon>Ecdysozoa</taxon>
        <taxon>Nematoda</taxon>
        <taxon>Chromadorea</taxon>
        <taxon>Rhabditida</taxon>
        <taxon>Tylenchina</taxon>
        <taxon>Tylenchomorpha</taxon>
        <taxon>Sphaerularioidea</taxon>
        <taxon>Anguinidae</taxon>
        <taxon>Anguininae</taxon>
        <taxon>Ditylenchus</taxon>
    </lineage>
</organism>
<evidence type="ECO:0000313" key="2">
    <source>
        <dbReference type="EMBL" id="KAI1701623.1"/>
    </source>
</evidence>
<gene>
    <name evidence="2" type="ORF">DdX_15968</name>
</gene>